<evidence type="ECO:0000313" key="2">
    <source>
        <dbReference type="Proteomes" id="UP000240542"/>
    </source>
</evidence>
<dbReference type="EMBL" id="PYGA01000021">
    <property type="protein sequence ID" value="PSK90949.1"/>
    <property type="molecule type" value="Genomic_DNA"/>
</dbReference>
<dbReference type="AlphaFoldDB" id="A0A2P8D156"/>
<protein>
    <submittedName>
        <fullName evidence="1">Uncharacterized protein</fullName>
    </submittedName>
</protein>
<keyword evidence="2" id="KW-1185">Reference proteome</keyword>
<comment type="caution">
    <text evidence="1">The sequence shown here is derived from an EMBL/GenBank/DDBJ whole genome shotgun (WGS) entry which is preliminary data.</text>
</comment>
<reference evidence="1 2" key="1">
    <citation type="submission" date="2018-03" db="EMBL/GenBank/DDBJ databases">
        <title>Genomic Encyclopedia of Archaeal and Bacterial Type Strains, Phase II (KMG-II): from individual species to whole genera.</title>
        <authorList>
            <person name="Goeker M."/>
        </authorList>
    </citation>
    <scope>NUCLEOTIDE SEQUENCE [LARGE SCALE GENOMIC DNA]</scope>
    <source>
        <strain evidence="1 2">DSM 45312</strain>
    </source>
</reference>
<gene>
    <name evidence="1" type="ORF">CLV63_12176</name>
</gene>
<organism evidence="1 2">
    <name type="scientific">Murinocardiopsis flavida</name>
    <dbReference type="NCBI Taxonomy" id="645275"/>
    <lineage>
        <taxon>Bacteria</taxon>
        <taxon>Bacillati</taxon>
        <taxon>Actinomycetota</taxon>
        <taxon>Actinomycetes</taxon>
        <taxon>Streptosporangiales</taxon>
        <taxon>Nocardiopsidaceae</taxon>
        <taxon>Murinocardiopsis</taxon>
    </lineage>
</organism>
<proteinExistence type="predicted"/>
<accession>A0A2P8D156</accession>
<name>A0A2P8D156_9ACTN</name>
<dbReference type="Proteomes" id="UP000240542">
    <property type="component" value="Unassembled WGS sequence"/>
</dbReference>
<evidence type="ECO:0000313" key="1">
    <source>
        <dbReference type="EMBL" id="PSK90949.1"/>
    </source>
</evidence>
<sequence>MRQYLVAPALVLRHYRDGAPLACLARDVGIGRFTAYRYADEGTGVLAEQAPDLHQVLDEARGHATSHLVLDGADPDDKADLYRKLGLKLTYEPSEEKVRTEVLFSPHIIGNSRVSEGGDQPLAHAFDLSTSFALDRR</sequence>